<dbReference type="Gene3D" id="3.90.228.10">
    <property type="match status" value="1"/>
</dbReference>
<dbReference type="GO" id="GO:0008270">
    <property type="term" value="F:zinc ion binding"/>
    <property type="evidence" value="ECO:0007669"/>
    <property type="project" value="UniProtKB-KW"/>
</dbReference>
<evidence type="ECO:0000313" key="7">
    <source>
        <dbReference type="EMBL" id="CEM21489.1"/>
    </source>
</evidence>
<dbReference type="PhylomeDB" id="A0A0G4G0K5"/>
<dbReference type="InterPro" id="IPR010666">
    <property type="entry name" value="Znf_GRF"/>
</dbReference>
<evidence type="ECO:0000259" key="6">
    <source>
        <dbReference type="PROSITE" id="PS51999"/>
    </source>
</evidence>
<evidence type="ECO:0000256" key="4">
    <source>
        <dbReference type="PROSITE-ProRule" id="PRU01343"/>
    </source>
</evidence>
<dbReference type="PROSITE" id="PS51999">
    <property type="entry name" value="ZF_GRF"/>
    <property type="match status" value="1"/>
</dbReference>
<dbReference type="EMBL" id="CDMZ01000787">
    <property type="protein sequence ID" value="CEM21489.1"/>
    <property type="molecule type" value="Genomic_DNA"/>
</dbReference>
<dbReference type="Pfam" id="PF06839">
    <property type="entry name" value="Zn_ribbon_GRF"/>
    <property type="match status" value="1"/>
</dbReference>
<name>A0A0G4G0K5_9ALVE</name>
<evidence type="ECO:0000256" key="2">
    <source>
        <dbReference type="ARBA" id="ARBA00022771"/>
    </source>
</evidence>
<keyword evidence="2 4" id="KW-0863">Zinc-finger</keyword>
<protein>
    <recommendedName>
        <fullName evidence="6">GRF-type domain-containing protein</fullName>
    </recommendedName>
</protein>
<proteinExistence type="predicted"/>
<feature type="region of interest" description="Disordered" evidence="5">
    <location>
        <begin position="311"/>
        <end position="332"/>
    </location>
</feature>
<sequence>MSRPLCNCKRPQECVRLLTKKEGPNKGRYFFKCQTSQDHFFGKTDDPGCNKFIWEDEYQQETQLGQAGNRCNCGMPSRLVQGVYRCAGGHCEFALAQTPQRMSRFPSIMASPPAASSASAPAQPSSSHPRSSAAGSSSRVSADTKRYLDYVVDEPSKRALQELLSVSDRHVDELGTGRDVEGDRAPYDQLELRLAFRIVNDGRKEKYERLRDSTKQKLAQSGQGEQETAVRTVEAHFPREYRKGMKHLFQSSCAPIPLDRGANEVLLLHGTKPEYVHGILFDGLKGNLARHGLFGRGVYLSCHGAKIDQYTTEDTQPSRDENGLLSRPSSRDPLHKLYDRLYSADQAGDPDSDLVRRPFGDLCYALVCRVALGKPVKTQDGETKKGTQHRLFKNGQRNKLAFSGRHTVLAETGGIIRRFPEFVVFNNDAILVEYLLVFERVRTLCDCGLETDRRTVGKSTLNFGRPILCKTCEPHSRSCNFPLMLPQCKCGRAANIQFSQGEWRYKCSNYRFSCGFDRKVNDFQWGPAFLERVEAGGIEGAETQTASHAALSSVLALSTPIARRPTKRRKV</sequence>
<reference evidence="7" key="1">
    <citation type="submission" date="2014-11" db="EMBL/GenBank/DDBJ databases">
        <authorList>
            <person name="Otto D Thomas"/>
            <person name="Naeem Raeece"/>
        </authorList>
    </citation>
    <scope>NUCLEOTIDE SEQUENCE</scope>
</reference>
<dbReference type="AlphaFoldDB" id="A0A0G4G0K5"/>
<feature type="region of interest" description="Disordered" evidence="5">
    <location>
        <begin position="106"/>
        <end position="140"/>
    </location>
</feature>
<organism evidence="7">
    <name type="scientific">Chromera velia CCMP2878</name>
    <dbReference type="NCBI Taxonomy" id="1169474"/>
    <lineage>
        <taxon>Eukaryota</taxon>
        <taxon>Sar</taxon>
        <taxon>Alveolata</taxon>
        <taxon>Colpodellida</taxon>
        <taxon>Chromeraceae</taxon>
        <taxon>Chromera</taxon>
    </lineage>
</organism>
<evidence type="ECO:0000256" key="3">
    <source>
        <dbReference type="ARBA" id="ARBA00022833"/>
    </source>
</evidence>
<dbReference type="VEuPathDB" id="CryptoDB:Cvel_19652"/>
<dbReference type="SUPFAM" id="SSF56399">
    <property type="entry name" value="ADP-ribosylation"/>
    <property type="match status" value="1"/>
</dbReference>
<keyword evidence="3" id="KW-0862">Zinc</keyword>
<dbReference type="Pfam" id="PF00644">
    <property type="entry name" value="PARP"/>
    <property type="match status" value="1"/>
</dbReference>
<dbReference type="InterPro" id="IPR012317">
    <property type="entry name" value="Poly(ADP-ribose)pol_cat_dom"/>
</dbReference>
<gene>
    <name evidence="7" type="ORF">Cvel_19652</name>
</gene>
<evidence type="ECO:0000256" key="1">
    <source>
        <dbReference type="ARBA" id="ARBA00022723"/>
    </source>
</evidence>
<dbReference type="GO" id="GO:0003950">
    <property type="term" value="F:NAD+ poly-ADP-ribosyltransferase activity"/>
    <property type="evidence" value="ECO:0007669"/>
    <property type="project" value="InterPro"/>
</dbReference>
<feature type="domain" description="GRF-type" evidence="6">
    <location>
        <begin position="6"/>
        <end position="58"/>
    </location>
</feature>
<evidence type="ECO:0000256" key="5">
    <source>
        <dbReference type="SAM" id="MobiDB-lite"/>
    </source>
</evidence>
<keyword evidence="1" id="KW-0479">Metal-binding</keyword>
<accession>A0A0G4G0K5</accession>